<protein>
    <submittedName>
        <fullName evidence="1">Uncharacterized protein</fullName>
    </submittedName>
</protein>
<dbReference type="AlphaFoldDB" id="A0A3Q7J9R9"/>
<dbReference type="Gramene" id="Solyc12g043160.2.1">
    <property type="protein sequence ID" value="Solyc12g043160.2.1.1"/>
    <property type="gene ID" value="Solyc12g043160.2"/>
</dbReference>
<sequence length="73" mass="8605">VKSIEVPKLITETRGGKLLKGIMLYLSNWLIPSFKYLKNPSNLIFTLFNKENKIVKHHYFYSYSNNTNKKKLV</sequence>
<evidence type="ECO:0000313" key="1">
    <source>
        <dbReference type="EnsemblPlants" id="Solyc12g043160.2.1.1"/>
    </source>
</evidence>
<organism evidence="1">
    <name type="scientific">Solanum lycopersicum</name>
    <name type="common">Tomato</name>
    <name type="synonym">Lycopersicon esculentum</name>
    <dbReference type="NCBI Taxonomy" id="4081"/>
    <lineage>
        <taxon>Eukaryota</taxon>
        <taxon>Viridiplantae</taxon>
        <taxon>Streptophyta</taxon>
        <taxon>Embryophyta</taxon>
        <taxon>Tracheophyta</taxon>
        <taxon>Spermatophyta</taxon>
        <taxon>Magnoliopsida</taxon>
        <taxon>eudicotyledons</taxon>
        <taxon>Gunneridae</taxon>
        <taxon>Pentapetalae</taxon>
        <taxon>asterids</taxon>
        <taxon>lamiids</taxon>
        <taxon>Solanales</taxon>
        <taxon>Solanaceae</taxon>
        <taxon>Solanoideae</taxon>
        <taxon>Solaneae</taxon>
        <taxon>Solanum</taxon>
        <taxon>Solanum subgen. Lycopersicon</taxon>
    </lineage>
</organism>
<dbReference type="InParanoid" id="A0A3Q7J9R9"/>
<dbReference type="EnsemblPlants" id="Solyc12g043160.2.1">
    <property type="protein sequence ID" value="Solyc12g043160.2.1.1"/>
    <property type="gene ID" value="Solyc12g043160.2"/>
</dbReference>
<proteinExistence type="predicted"/>
<keyword evidence="2" id="KW-1185">Reference proteome</keyword>
<reference evidence="1" key="1">
    <citation type="journal article" date="2012" name="Nature">
        <title>The tomato genome sequence provides insights into fleshy fruit evolution.</title>
        <authorList>
            <consortium name="Tomato Genome Consortium"/>
        </authorList>
    </citation>
    <scope>NUCLEOTIDE SEQUENCE [LARGE SCALE GENOMIC DNA]</scope>
    <source>
        <strain evidence="1">cv. Heinz 1706</strain>
    </source>
</reference>
<reference evidence="1" key="2">
    <citation type="submission" date="2019-01" db="UniProtKB">
        <authorList>
            <consortium name="EnsemblPlants"/>
        </authorList>
    </citation>
    <scope>IDENTIFICATION</scope>
    <source>
        <strain evidence="1">cv. Heinz 1706</strain>
    </source>
</reference>
<name>A0A3Q7J9R9_SOLLC</name>
<dbReference type="Proteomes" id="UP000004994">
    <property type="component" value="Chromosome 12"/>
</dbReference>
<evidence type="ECO:0000313" key="2">
    <source>
        <dbReference type="Proteomes" id="UP000004994"/>
    </source>
</evidence>
<accession>A0A3Q7J9R9</accession>